<dbReference type="Pfam" id="PF04535">
    <property type="entry name" value="CASP_dom"/>
    <property type="match status" value="1"/>
</dbReference>
<comment type="caution">
    <text evidence="8">Lacks conserved residue(s) required for the propagation of feature annotation.</text>
</comment>
<dbReference type="OrthoDB" id="1906221at2759"/>
<dbReference type="InterPro" id="IPR044173">
    <property type="entry name" value="CASPL"/>
</dbReference>
<evidence type="ECO:0000259" key="9">
    <source>
        <dbReference type="Pfam" id="PF04535"/>
    </source>
</evidence>
<keyword evidence="6 8" id="KW-1133">Transmembrane helix</keyword>
<keyword evidence="7 8" id="KW-0472">Membrane</keyword>
<feature type="transmembrane region" description="Helical" evidence="8">
    <location>
        <begin position="46"/>
        <end position="70"/>
    </location>
</feature>
<feature type="transmembrane region" description="Helical" evidence="8">
    <location>
        <begin position="122"/>
        <end position="149"/>
    </location>
</feature>
<dbReference type="EMBL" id="JAAALK010000284">
    <property type="protein sequence ID" value="KAG8067583.1"/>
    <property type="molecule type" value="Genomic_DNA"/>
</dbReference>
<comment type="similarity">
    <text evidence="2 8">Belongs to the Casparian strip membrane proteins (CASP) family.</text>
</comment>
<dbReference type="InterPro" id="IPR006702">
    <property type="entry name" value="CASP_dom"/>
</dbReference>
<proteinExistence type="inferred from homology"/>
<dbReference type="PANTHER" id="PTHR36488">
    <property type="entry name" value="CASP-LIKE PROTEIN 1U1"/>
    <property type="match status" value="1"/>
</dbReference>
<evidence type="ECO:0000313" key="11">
    <source>
        <dbReference type="Proteomes" id="UP000729402"/>
    </source>
</evidence>
<dbReference type="InterPro" id="IPR006459">
    <property type="entry name" value="CASP/CASPL"/>
</dbReference>
<evidence type="ECO:0000256" key="8">
    <source>
        <dbReference type="RuleBase" id="RU361233"/>
    </source>
</evidence>
<sequence>MAKVHRLMCAVLRFAAAGAAGAAAILMVTSRETTSFFGIEMEAKYSYTPSFIFFVVAYAVACAYSLLVLLVPDGSPLSRLALTADVVLGMVLTGAVAATGAISEVAKNGNSHAGWLPVCGQIQAYCNHVMGALIAGFVALSVHFLAVLYSLHVVMTYTTICPCH</sequence>
<dbReference type="NCBIfam" id="TIGR01569">
    <property type="entry name" value="A_tha_TIGR01569"/>
    <property type="match status" value="1"/>
</dbReference>
<comment type="subunit">
    <text evidence="3 8">Homodimer and heterodimers.</text>
</comment>
<dbReference type="PANTHER" id="PTHR36488:SF8">
    <property type="entry name" value="CASP-LIKE PROTEIN 1U1"/>
    <property type="match status" value="1"/>
</dbReference>
<evidence type="ECO:0000256" key="1">
    <source>
        <dbReference type="ARBA" id="ARBA00004651"/>
    </source>
</evidence>
<reference evidence="10" key="2">
    <citation type="submission" date="2021-02" db="EMBL/GenBank/DDBJ databases">
        <authorList>
            <person name="Kimball J.A."/>
            <person name="Haas M.W."/>
            <person name="Macchietto M."/>
            <person name="Kono T."/>
            <person name="Duquette J."/>
            <person name="Shao M."/>
        </authorList>
    </citation>
    <scope>NUCLEOTIDE SEQUENCE</scope>
    <source>
        <tissue evidence="10">Fresh leaf tissue</tissue>
    </source>
</reference>
<feature type="transmembrane region" description="Helical" evidence="8">
    <location>
        <begin position="82"/>
        <end position="102"/>
    </location>
</feature>
<comment type="subcellular location">
    <subcellularLocation>
        <location evidence="1 8">Cell membrane</location>
        <topology evidence="1 8">Multi-pass membrane protein</topology>
    </subcellularLocation>
</comment>
<dbReference type="AlphaFoldDB" id="A0A8J5SRM6"/>
<name>A0A8J5SRM6_ZIZPA</name>
<evidence type="ECO:0000313" key="10">
    <source>
        <dbReference type="EMBL" id="KAG8067583.1"/>
    </source>
</evidence>
<dbReference type="Proteomes" id="UP000729402">
    <property type="component" value="Unassembled WGS sequence"/>
</dbReference>
<evidence type="ECO:0000256" key="6">
    <source>
        <dbReference type="ARBA" id="ARBA00022989"/>
    </source>
</evidence>
<evidence type="ECO:0000256" key="4">
    <source>
        <dbReference type="ARBA" id="ARBA00022475"/>
    </source>
</evidence>
<keyword evidence="4 8" id="KW-1003">Cell membrane</keyword>
<evidence type="ECO:0000256" key="7">
    <source>
        <dbReference type="ARBA" id="ARBA00023136"/>
    </source>
</evidence>
<protein>
    <recommendedName>
        <fullName evidence="8">CASP-like protein</fullName>
    </recommendedName>
</protein>
<organism evidence="10 11">
    <name type="scientific">Zizania palustris</name>
    <name type="common">Northern wild rice</name>
    <dbReference type="NCBI Taxonomy" id="103762"/>
    <lineage>
        <taxon>Eukaryota</taxon>
        <taxon>Viridiplantae</taxon>
        <taxon>Streptophyta</taxon>
        <taxon>Embryophyta</taxon>
        <taxon>Tracheophyta</taxon>
        <taxon>Spermatophyta</taxon>
        <taxon>Magnoliopsida</taxon>
        <taxon>Liliopsida</taxon>
        <taxon>Poales</taxon>
        <taxon>Poaceae</taxon>
        <taxon>BOP clade</taxon>
        <taxon>Oryzoideae</taxon>
        <taxon>Oryzeae</taxon>
        <taxon>Zizaniinae</taxon>
        <taxon>Zizania</taxon>
    </lineage>
</organism>
<evidence type="ECO:0000256" key="5">
    <source>
        <dbReference type="ARBA" id="ARBA00022692"/>
    </source>
</evidence>
<evidence type="ECO:0000256" key="3">
    <source>
        <dbReference type="ARBA" id="ARBA00011489"/>
    </source>
</evidence>
<feature type="domain" description="Casparian strip membrane protein" evidence="9">
    <location>
        <begin position="6"/>
        <end position="140"/>
    </location>
</feature>
<accession>A0A8J5SRM6</accession>
<evidence type="ECO:0000256" key="2">
    <source>
        <dbReference type="ARBA" id="ARBA00007651"/>
    </source>
</evidence>
<dbReference type="GO" id="GO:0005886">
    <property type="term" value="C:plasma membrane"/>
    <property type="evidence" value="ECO:0007669"/>
    <property type="project" value="UniProtKB-SubCell"/>
</dbReference>
<keyword evidence="11" id="KW-1185">Reference proteome</keyword>
<comment type="caution">
    <text evidence="10">The sequence shown here is derived from an EMBL/GenBank/DDBJ whole genome shotgun (WGS) entry which is preliminary data.</text>
</comment>
<gene>
    <name evidence="10" type="ORF">GUJ93_ZPchr0005g16101</name>
</gene>
<keyword evidence="5 8" id="KW-0812">Transmembrane</keyword>
<reference evidence="10" key="1">
    <citation type="journal article" date="2021" name="bioRxiv">
        <title>Whole Genome Assembly and Annotation of Northern Wild Rice, Zizania palustris L., Supports a Whole Genome Duplication in the Zizania Genus.</title>
        <authorList>
            <person name="Haas M."/>
            <person name="Kono T."/>
            <person name="Macchietto M."/>
            <person name="Millas R."/>
            <person name="McGilp L."/>
            <person name="Shao M."/>
            <person name="Duquette J."/>
            <person name="Hirsch C.N."/>
            <person name="Kimball J."/>
        </authorList>
    </citation>
    <scope>NUCLEOTIDE SEQUENCE</scope>
    <source>
        <tissue evidence="10">Fresh leaf tissue</tissue>
    </source>
</reference>